<dbReference type="RefSeq" id="WP_078814462.1">
    <property type="nucleotide sequence ID" value="NZ_FUYE01000011.1"/>
</dbReference>
<gene>
    <name evidence="2" type="ORF">SAMN02745166_03274</name>
</gene>
<dbReference type="GO" id="GO:0009366">
    <property type="term" value="C:enterobactin synthetase complex"/>
    <property type="evidence" value="ECO:0007669"/>
    <property type="project" value="TreeGrafter"/>
</dbReference>
<dbReference type="SUPFAM" id="SSF52777">
    <property type="entry name" value="CoA-dependent acyltransferases"/>
    <property type="match status" value="2"/>
</dbReference>
<sequence length="450" mass="50727">MSQDLRANLKQWLESGEIRLQPLSLPQRELWENSPVPPGDIGNHICAFIEVTGHITPEDCREALRLVVERQEVLRLSFLPGKGQPFQMIRVTGTVAMNYRELPPEQHSQEALEEVMEEIFRQPFDMLRGPLYRVEMLQRGPNRQVLVFAIHHAIADGWTLGVFVQDLAGAYLQSKMSKGTPLPLPDMTYTAWAATERAAWQPGPEMDSRIKFWKEQFTEIPRLWERPADLEDRSGKLTRWASSVPPEATREIRALAKSIGVTLFNTLLTAFQITLAQWTGKTDIIVGSPVANRNYAAAKETMGYFAGVVPLRGRVNAQLPFATAAKAMQDQTMDCFANAMPFAELAKALGLALEEGHNPIFDVRFALQNHPVPDVTLPSLAFKLRMRSTGTARFDLACEVTEDGDELEVVWLYRPSLFDKTDMEELNRRYQKVLADVFHSPHTAISSLTA</sequence>
<evidence type="ECO:0000313" key="3">
    <source>
        <dbReference type="Proteomes" id="UP000190774"/>
    </source>
</evidence>
<dbReference type="Gene3D" id="3.30.559.30">
    <property type="entry name" value="Nonribosomal peptide synthetase, condensation domain"/>
    <property type="match status" value="1"/>
</dbReference>
<dbReference type="InterPro" id="IPR023213">
    <property type="entry name" value="CAT-like_dom_sf"/>
</dbReference>
<dbReference type="PANTHER" id="PTHR45527">
    <property type="entry name" value="NONRIBOSOMAL PEPTIDE SYNTHETASE"/>
    <property type="match status" value="1"/>
</dbReference>
<protein>
    <submittedName>
        <fullName evidence="2">HxxPF-repeated domain-containing protein</fullName>
    </submittedName>
</protein>
<dbReference type="GO" id="GO:0043041">
    <property type="term" value="P:amino acid activation for nonribosomal peptide biosynthetic process"/>
    <property type="evidence" value="ECO:0007669"/>
    <property type="project" value="TreeGrafter"/>
</dbReference>
<dbReference type="InterPro" id="IPR001242">
    <property type="entry name" value="Condensation_dom"/>
</dbReference>
<proteinExistence type="predicted"/>
<dbReference type="GO" id="GO:0047527">
    <property type="term" value="F:2,3-dihydroxybenzoate-serine ligase activity"/>
    <property type="evidence" value="ECO:0007669"/>
    <property type="project" value="TreeGrafter"/>
</dbReference>
<dbReference type="Pfam" id="PF00668">
    <property type="entry name" value="Condensation"/>
    <property type="match status" value="1"/>
</dbReference>
<dbReference type="AlphaFoldDB" id="A0A1T4YGT2"/>
<dbReference type="GO" id="GO:0009239">
    <property type="term" value="P:enterobactin biosynthetic process"/>
    <property type="evidence" value="ECO:0007669"/>
    <property type="project" value="TreeGrafter"/>
</dbReference>
<evidence type="ECO:0000259" key="1">
    <source>
        <dbReference type="Pfam" id="PF00668"/>
    </source>
</evidence>
<name>A0A1T4YGT2_9BACT</name>
<reference evidence="3" key="1">
    <citation type="submission" date="2017-02" db="EMBL/GenBank/DDBJ databases">
        <authorList>
            <person name="Varghese N."/>
            <person name="Submissions S."/>
        </authorList>
    </citation>
    <scope>NUCLEOTIDE SEQUENCE [LARGE SCALE GENOMIC DNA]</scope>
    <source>
        <strain evidence="3">ATCC 700200</strain>
    </source>
</reference>
<dbReference type="STRING" id="48467.SAMN02745166_03274"/>
<accession>A0A1T4YGT2</accession>
<dbReference type="EMBL" id="FUYE01000011">
    <property type="protein sequence ID" value="SKB00979.1"/>
    <property type="molecule type" value="Genomic_DNA"/>
</dbReference>
<dbReference type="GO" id="GO:0031177">
    <property type="term" value="F:phosphopantetheine binding"/>
    <property type="evidence" value="ECO:0007669"/>
    <property type="project" value="TreeGrafter"/>
</dbReference>
<organism evidence="2 3">
    <name type="scientific">Prosthecobacter debontii</name>
    <dbReference type="NCBI Taxonomy" id="48467"/>
    <lineage>
        <taxon>Bacteria</taxon>
        <taxon>Pseudomonadati</taxon>
        <taxon>Verrucomicrobiota</taxon>
        <taxon>Verrucomicrobiia</taxon>
        <taxon>Verrucomicrobiales</taxon>
        <taxon>Verrucomicrobiaceae</taxon>
        <taxon>Prosthecobacter</taxon>
    </lineage>
</organism>
<dbReference type="OrthoDB" id="51171at2"/>
<dbReference type="CDD" id="cd19531">
    <property type="entry name" value="LCL_NRPS-like"/>
    <property type="match status" value="1"/>
</dbReference>
<dbReference type="PANTHER" id="PTHR45527:SF1">
    <property type="entry name" value="FATTY ACID SYNTHASE"/>
    <property type="match status" value="1"/>
</dbReference>
<dbReference type="Gene3D" id="3.30.559.10">
    <property type="entry name" value="Chloramphenicol acetyltransferase-like domain"/>
    <property type="match status" value="1"/>
</dbReference>
<keyword evidence="3" id="KW-1185">Reference proteome</keyword>
<dbReference type="GO" id="GO:0005829">
    <property type="term" value="C:cytosol"/>
    <property type="evidence" value="ECO:0007669"/>
    <property type="project" value="TreeGrafter"/>
</dbReference>
<feature type="domain" description="Condensation" evidence="1">
    <location>
        <begin position="21"/>
        <end position="448"/>
    </location>
</feature>
<dbReference type="Proteomes" id="UP000190774">
    <property type="component" value="Unassembled WGS sequence"/>
</dbReference>
<evidence type="ECO:0000313" key="2">
    <source>
        <dbReference type="EMBL" id="SKB00979.1"/>
    </source>
</evidence>